<name>A0A7R9EQP1_9NEOP</name>
<reference evidence="1" key="1">
    <citation type="submission" date="2020-11" db="EMBL/GenBank/DDBJ databases">
        <authorList>
            <person name="Tran Van P."/>
        </authorList>
    </citation>
    <scope>NUCLEOTIDE SEQUENCE</scope>
</reference>
<dbReference type="EMBL" id="OD564712">
    <property type="protein sequence ID" value="CAD7439535.1"/>
    <property type="molecule type" value="Genomic_DNA"/>
</dbReference>
<organism evidence="1">
    <name type="scientific">Timema bartmani</name>
    <dbReference type="NCBI Taxonomy" id="61472"/>
    <lineage>
        <taxon>Eukaryota</taxon>
        <taxon>Metazoa</taxon>
        <taxon>Ecdysozoa</taxon>
        <taxon>Arthropoda</taxon>
        <taxon>Hexapoda</taxon>
        <taxon>Insecta</taxon>
        <taxon>Pterygota</taxon>
        <taxon>Neoptera</taxon>
        <taxon>Polyneoptera</taxon>
        <taxon>Phasmatodea</taxon>
        <taxon>Timematodea</taxon>
        <taxon>Timematoidea</taxon>
        <taxon>Timematidae</taxon>
        <taxon>Timema</taxon>
    </lineage>
</organism>
<gene>
    <name evidence="1" type="ORF">TBIB3V08_LOCUS2096</name>
</gene>
<protein>
    <submittedName>
        <fullName evidence="1">Uncharacterized protein</fullName>
    </submittedName>
</protein>
<sequence>MKGRNKTRNLNVARPSEQVLRRQPVDDSFYALQPMDPSAPVVTRSKQTTSEDVDCLIVSTAIELSAGKPVAVIVTDTMLAVHALSSSKLSLLVPVKTGKPDKIHSIMELQEDLGPLNNTPLFTHAMTGCVVKSILFRKGKKLASDLLQNDKELSRKELVPAMPFLPPVPEKLLHLILSVVAARKVANVRRAGWCALLCVAVREKYTATTLHRLSLWIVKKTWTT</sequence>
<dbReference type="AlphaFoldDB" id="A0A7R9EQP1"/>
<evidence type="ECO:0000313" key="1">
    <source>
        <dbReference type="EMBL" id="CAD7439535.1"/>
    </source>
</evidence>
<accession>A0A7R9EQP1</accession>
<proteinExistence type="predicted"/>